<dbReference type="PANTHER" id="PTHR23236">
    <property type="entry name" value="EUKARYOTIC TRANSLATION INITIATION FACTOR 4B/4H"/>
    <property type="match status" value="1"/>
</dbReference>
<dbReference type="InterPro" id="IPR012677">
    <property type="entry name" value="Nucleotide-bd_a/b_plait_sf"/>
</dbReference>
<dbReference type="AlphaFoldDB" id="A0A5M3MYT3"/>
<dbReference type="GO" id="GO:0005730">
    <property type="term" value="C:nucleolus"/>
    <property type="evidence" value="ECO:0007669"/>
    <property type="project" value="TreeGrafter"/>
</dbReference>
<dbReference type="GeneID" id="19204906"/>
<evidence type="ECO:0000313" key="6">
    <source>
        <dbReference type="Proteomes" id="UP000053558"/>
    </source>
</evidence>
<dbReference type="OrthoDB" id="48651at2759"/>
<dbReference type="RefSeq" id="XP_007765958.1">
    <property type="nucleotide sequence ID" value="XM_007767768.1"/>
</dbReference>
<keyword evidence="6" id="KW-1185">Reference proteome</keyword>
<dbReference type="OMA" id="WTTVPNK"/>
<gene>
    <name evidence="5" type="ORF">CONPUDRAFT_163376</name>
</gene>
<evidence type="ECO:0000313" key="5">
    <source>
        <dbReference type="EMBL" id="EIW84187.1"/>
    </source>
</evidence>
<dbReference type="EMBL" id="JH711575">
    <property type="protein sequence ID" value="EIW84187.1"/>
    <property type="molecule type" value="Genomic_DNA"/>
</dbReference>
<feature type="compositionally biased region" description="Basic and acidic residues" evidence="3">
    <location>
        <begin position="188"/>
        <end position="201"/>
    </location>
</feature>
<feature type="domain" description="RRM" evidence="4">
    <location>
        <begin position="81"/>
        <end position="156"/>
    </location>
</feature>
<dbReference type="Proteomes" id="UP000053558">
    <property type="component" value="Unassembled WGS sequence"/>
</dbReference>
<organism evidence="5 6">
    <name type="scientific">Coniophora puteana (strain RWD-64-598)</name>
    <name type="common">Brown rot fungus</name>
    <dbReference type="NCBI Taxonomy" id="741705"/>
    <lineage>
        <taxon>Eukaryota</taxon>
        <taxon>Fungi</taxon>
        <taxon>Dikarya</taxon>
        <taxon>Basidiomycota</taxon>
        <taxon>Agaricomycotina</taxon>
        <taxon>Agaricomycetes</taxon>
        <taxon>Agaricomycetidae</taxon>
        <taxon>Boletales</taxon>
        <taxon>Coniophorineae</taxon>
        <taxon>Coniophoraceae</taxon>
        <taxon>Coniophora</taxon>
    </lineage>
</organism>
<feature type="region of interest" description="Disordered" evidence="3">
    <location>
        <begin position="25"/>
        <end position="78"/>
    </location>
</feature>
<dbReference type="KEGG" id="cput:CONPUDRAFT_163376"/>
<feature type="compositionally biased region" description="Basic and acidic residues" evidence="3">
    <location>
        <begin position="454"/>
        <end position="480"/>
    </location>
</feature>
<dbReference type="PROSITE" id="PS50102">
    <property type="entry name" value="RRM"/>
    <property type="match status" value="1"/>
</dbReference>
<feature type="region of interest" description="Disordered" evidence="3">
    <location>
        <begin position="135"/>
        <end position="480"/>
    </location>
</feature>
<dbReference type="SUPFAM" id="SSF54928">
    <property type="entry name" value="RNA-binding domain, RBD"/>
    <property type="match status" value="1"/>
</dbReference>
<proteinExistence type="predicted"/>
<name>A0A5M3MYT3_CONPW</name>
<dbReference type="PANTHER" id="PTHR23236:SF11">
    <property type="entry name" value="EUKARYOTIC TRANSLATION INITIATION FACTOR 4H"/>
    <property type="match status" value="1"/>
</dbReference>
<protein>
    <recommendedName>
        <fullName evidence="4">RRM domain-containing protein</fullName>
    </recommendedName>
</protein>
<evidence type="ECO:0000259" key="4">
    <source>
        <dbReference type="PROSITE" id="PS50102"/>
    </source>
</evidence>
<dbReference type="SMART" id="SM00360">
    <property type="entry name" value="RRM"/>
    <property type="match status" value="1"/>
</dbReference>
<comment type="caution">
    <text evidence="5">The sequence shown here is derived from an EMBL/GenBank/DDBJ whole genome shotgun (WGS) entry which is preliminary data.</text>
</comment>
<evidence type="ECO:0000256" key="2">
    <source>
        <dbReference type="PROSITE-ProRule" id="PRU00176"/>
    </source>
</evidence>
<dbReference type="InterPro" id="IPR035979">
    <property type="entry name" value="RBD_domain_sf"/>
</dbReference>
<dbReference type="GO" id="GO:0003723">
    <property type="term" value="F:RNA binding"/>
    <property type="evidence" value="ECO:0007669"/>
    <property type="project" value="UniProtKB-UniRule"/>
</dbReference>
<dbReference type="InterPro" id="IPR000504">
    <property type="entry name" value="RRM_dom"/>
</dbReference>
<evidence type="ECO:0000256" key="1">
    <source>
        <dbReference type="ARBA" id="ARBA00022884"/>
    </source>
</evidence>
<feature type="compositionally biased region" description="Polar residues" evidence="3">
    <location>
        <begin position="326"/>
        <end position="354"/>
    </location>
</feature>
<keyword evidence="1 2" id="KW-0694">RNA-binding</keyword>
<sequence>MAPKKQKAQKISLNEFLGDNALGSWADEMDSLPTAPAARNDDDDRSRQGDRFSRRDDYGARGDRPFAPPREDLPLPTNPPFTAFVGNLAFDITESELESFFAPHQTKSIKIIKDRDDKPKGFGYVEFAELDGLKDAISKSASPLSGRTVRVSVAEPPKERSGFSGGGDDDEKFSGNWRRDGPPPVGSMDRDGPPRRRDGPAPERAPPAVSDEVSAWRSSKPRMPEPEPPAVKRRGSGFATSDGPPGAADAAESWSMGSKFKPNAGQEEMGPPRSRGRFDSTVSVTAPPDEGEWRRAKPAARNSTSPNSSTPPTPQLNRRKLELLPRSSTNTSASPSPLSSPKMANSPAATTNARANPFGAAKPVDVSGKEKEVAERIEKERAPHAMSRTDSRQGTDRPPHSMSRTGSRQASDRPPASTTPATAPPASGSGNKAQAATATIRPSFSFANAAAAKRAAEESAAKESRDAADNVADRVAEVSV</sequence>
<dbReference type="Gene3D" id="3.30.70.330">
    <property type="match status" value="1"/>
</dbReference>
<evidence type="ECO:0000256" key="3">
    <source>
        <dbReference type="SAM" id="MobiDB-lite"/>
    </source>
</evidence>
<reference evidence="6" key="1">
    <citation type="journal article" date="2012" name="Science">
        <title>The Paleozoic origin of enzymatic lignin decomposition reconstructed from 31 fungal genomes.</title>
        <authorList>
            <person name="Floudas D."/>
            <person name="Binder M."/>
            <person name="Riley R."/>
            <person name="Barry K."/>
            <person name="Blanchette R.A."/>
            <person name="Henrissat B."/>
            <person name="Martinez A.T."/>
            <person name="Otillar R."/>
            <person name="Spatafora J.W."/>
            <person name="Yadav J.S."/>
            <person name="Aerts A."/>
            <person name="Benoit I."/>
            <person name="Boyd A."/>
            <person name="Carlson A."/>
            <person name="Copeland A."/>
            <person name="Coutinho P.M."/>
            <person name="de Vries R.P."/>
            <person name="Ferreira P."/>
            <person name="Findley K."/>
            <person name="Foster B."/>
            <person name="Gaskell J."/>
            <person name="Glotzer D."/>
            <person name="Gorecki P."/>
            <person name="Heitman J."/>
            <person name="Hesse C."/>
            <person name="Hori C."/>
            <person name="Igarashi K."/>
            <person name="Jurgens J.A."/>
            <person name="Kallen N."/>
            <person name="Kersten P."/>
            <person name="Kohler A."/>
            <person name="Kuees U."/>
            <person name="Kumar T.K.A."/>
            <person name="Kuo A."/>
            <person name="LaButti K."/>
            <person name="Larrondo L.F."/>
            <person name="Lindquist E."/>
            <person name="Ling A."/>
            <person name="Lombard V."/>
            <person name="Lucas S."/>
            <person name="Lundell T."/>
            <person name="Martin R."/>
            <person name="McLaughlin D.J."/>
            <person name="Morgenstern I."/>
            <person name="Morin E."/>
            <person name="Murat C."/>
            <person name="Nagy L.G."/>
            <person name="Nolan M."/>
            <person name="Ohm R.A."/>
            <person name="Patyshakuliyeva A."/>
            <person name="Rokas A."/>
            <person name="Ruiz-Duenas F.J."/>
            <person name="Sabat G."/>
            <person name="Salamov A."/>
            <person name="Samejima M."/>
            <person name="Schmutz J."/>
            <person name="Slot J.C."/>
            <person name="St John F."/>
            <person name="Stenlid J."/>
            <person name="Sun H."/>
            <person name="Sun S."/>
            <person name="Syed K."/>
            <person name="Tsang A."/>
            <person name="Wiebenga A."/>
            <person name="Young D."/>
            <person name="Pisabarro A."/>
            <person name="Eastwood D.C."/>
            <person name="Martin F."/>
            <person name="Cullen D."/>
            <person name="Grigoriev I.V."/>
            <person name="Hibbett D.S."/>
        </authorList>
    </citation>
    <scope>NUCLEOTIDE SEQUENCE [LARGE SCALE GENOMIC DNA]</scope>
    <source>
        <strain evidence="6">RWD-64-598 SS2</strain>
    </source>
</reference>
<dbReference type="Pfam" id="PF00076">
    <property type="entry name" value="RRM_1"/>
    <property type="match status" value="1"/>
</dbReference>
<feature type="compositionally biased region" description="Basic and acidic residues" evidence="3">
    <location>
        <begin position="39"/>
        <end position="73"/>
    </location>
</feature>
<feature type="compositionally biased region" description="Polar residues" evidence="3">
    <location>
        <begin position="431"/>
        <end position="446"/>
    </location>
</feature>
<accession>A0A5M3MYT3</accession>
<feature type="compositionally biased region" description="Low complexity" evidence="3">
    <location>
        <begin position="414"/>
        <end position="430"/>
    </location>
</feature>
<feature type="compositionally biased region" description="Basic and acidic residues" evidence="3">
    <location>
        <begin position="367"/>
        <end position="399"/>
    </location>
</feature>